<proteinExistence type="predicted"/>
<feature type="transmembrane region" description="Helical" evidence="2">
    <location>
        <begin position="42"/>
        <end position="61"/>
    </location>
</feature>
<keyword evidence="2" id="KW-0472">Membrane</keyword>
<evidence type="ECO:0000256" key="1">
    <source>
        <dbReference type="SAM" id="MobiDB-lite"/>
    </source>
</evidence>
<evidence type="ECO:0000313" key="4">
    <source>
        <dbReference type="Proteomes" id="UP000614996"/>
    </source>
</evidence>
<keyword evidence="2" id="KW-0812">Transmembrane</keyword>
<gene>
    <name evidence="3" type="ORF">NUM_27700</name>
</gene>
<accession>A0A8J4EKL6</accession>
<dbReference type="EMBL" id="BOPO01000047">
    <property type="protein sequence ID" value="GIL27516.1"/>
    <property type="molecule type" value="Genomic_DNA"/>
</dbReference>
<protein>
    <submittedName>
        <fullName evidence="3">Uncharacterized protein</fullName>
    </submittedName>
</protein>
<keyword evidence="4" id="KW-1185">Reference proteome</keyword>
<sequence>MITADRVRDALRAQEARTPDAPGLLGRVLAESSRRRHRRRTVGAVTAVTALVLAGGVASGVTRHPAAPGPATDRPGPPVATASGAPDPSVPAPPRATGATTAQDDPTVLGADLGLVHLGLGRMPAPVQTVTWTVEPGRESATVDLLDAGRTDAVRVLAARTEAVLARDVRGAGGAGHTTVRGRPAAWYQRAERADGDGPATYLRWQPRPGVWMQVAGSGRARLAAVAAAVRLDAVHRCPYPSRITWRPAGSTGVRCALEIVRDAAVPGGLSYWPTYAIGAGGQNGTIVVSIGPAGSATGPTAAPSGAVRVGAAVGSFATGYRGSARLWSLDLRYPRTGRHVSIETVGGSYRDDDLLRVARGLRGVETAPDDPSGWPADPLR</sequence>
<feature type="region of interest" description="Disordered" evidence="1">
    <location>
        <begin position="60"/>
        <end position="107"/>
    </location>
</feature>
<reference evidence="4" key="1">
    <citation type="journal article" date="2021" name="Int. J. Syst. Evol. Microbiol.">
        <title>Actinocatenispora comari sp. nov., an endophytic actinomycete isolated from aerial parts of Comarum salesowianum.</title>
        <authorList>
            <person name="Oyunbileg N."/>
            <person name="Iizaka Y."/>
            <person name="Hamada M."/>
            <person name="Davaapurev B.O."/>
            <person name="Fukumoto A."/>
            <person name="Tsetseg B."/>
            <person name="Kato F."/>
            <person name="Tamura T."/>
            <person name="Batkhuu J."/>
            <person name="Anzai Y."/>
        </authorList>
    </citation>
    <scope>NUCLEOTIDE SEQUENCE [LARGE SCALE GENOMIC DNA]</scope>
    <source>
        <strain evidence="4">NUM-2625</strain>
    </source>
</reference>
<evidence type="ECO:0000256" key="2">
    <source>
        <dbReference type="SAM" id="Phobius"/>
    </source>
</evidence>
<dbReference type="RefSeq" id="WP_207125266.1">
    <property type="nucleotide sequence ID" value="NZ_BOPO01000047.1"/>
</dbReference>
<organism evidence="3 4">
    <name type="scientific">Actinocatenispora comari</name>
    <dbReference type="NCBI Taxonomy" id="2807577"/>
    <lineage>
        <taxon>Bacteria</taxon>
        <taxon>Bacillati</taxon>
        <taxon>Actinomycetota</taxon>
        <taxon>Actinomycetes</taxon>
        <taxon>Micromonosporales</taxon>
        <taxon>Micromonosporaceae</taxon>
        <taxon>Actinocatenispora</taxon>
    </lineage>
</organism>
<comment type="caution">
    <text evidence="3">The sequence shown here is derived from an EMBL/GenBank/DDBJ whole genome shotgun (WGS) entry which is preliminary data.</text>
</comment>
<evidence type="ECO:0000313" key="3">
    <source>
        <dbReference type="EMBL" id="GIL27516.1"/>
    </source>
</evidence>
<dbReference type="Proteomes" id="UP000614996">
    <property type="component" value="Unassembled WGS sequence"/>
</dbReference>
<keyword evidence="2" id="KW-1133">Transmembrane helix</keyword>
<name>A0A8J4EKL6_9ACTN</name>
<dbReference type="AlphaFoldDB" id="A0A8J4EKL6"/>